<keyword evidence="4" id="KW-1185">Reference proteome</keyword>
<dbReference type="Gene3D" id="3.20.180.10">
    <property type="entry name" value="PNP-oxidase-like"/>
    <property type="match status" value="1"/>
</dbReference>
<dbReference type="PANTHER" id="PTHR13343">
    <property type="entry name" value="CREG1 PROTEIN"/>
    <property type="match status" value="1"/>
</dbReference>
<dbReference type="InterPro" id="IPR012349">
    <property type="entry name" value="Split_barrel_FMN-bd"/>
</dbReference>
<name>A0ABP0UCF4_9BRYO</name>
<proteinExistence type="predicted"/>
<dbReference type="Proteomes" id="UP001497512">
    <property type="component" value="Chromosome 3"/>
</dbReference>
<dbReference type="PANTHER" id="PTHR13343:SF22">
    <property type="entry name" value="GLUTAMYL-TRNA REDUCTASE-BINDING PROTEIN, CHLOROPLASTIC"/>
    <property type="match status" value="1"/>
</dbReference>
<organism evidence="3 4">
    <name type="scientific">Sphagnum troendelagicum</name>
    <dbReference type="NCBI Taxonomy" id="128251"/>
    <lineage>
        <taxon>Eukaryota</taxon>
        <taxon>Viridiplantae</taxon>
        <taxon>Streptophyta</taxon>
        <taxon>Embryophyta</taxon>
        <taxon>Bryophyta</taxon>
        <taxon>Sphagnophytina</taxon>
        <taxon>Sphagnopsida</taxon>
        <taxon>Sphagnales</taxon>
        <taxon>Sphagnaceae</taxon>
        <taxon>Sphagnum</taxon>
    </lineage>
</organism>
<feature type="domain" description="CREG-like beta-barrel" evidence="2">
    <location>
        <begin position="26"/>
        <end position="130"/>
    </location>
</feature>
<evidence type="ECO:0000313" key="4">
    <source>
        <dbReference type="Proteomes" id="UP001497512"/>
    </source>
</evidence>
<protein>
    <recommendedName>
        <fullName evidence="5">DUF2470 domain-containing protein</fullName>
    </recommendedName>
</protein>
<sequence>MVDAAEEVPEETTRSQAALLLRPTPAEAARTVMEVCVEGTLSTLSEDGWPLGTEIRFAVDVDGNPVFSLQPSALHTRNLLSDSRCSLHAQLEQPGRQKPQCTLWGRIARVDGSKHKEIELAWERRFGTEHLHDGAALYVMNVERALQAPDMGEEETWVTGSDYRDAVADPLRECAPKIVEDMNHKHWQDIRRFCNIYTHLDVELEEASMTWVDRLGFDLRVLTREPQNILEIRIPFPREVTDERDARSTLTIMAQIAWERERNYSPADALFSSM</sequence>
<dbReference type="InterPro" id="IPR019595">
    <property type="entry name" value="DUF2470"/>
</dbReference>
<dbReference type="SUPFAM" id="SSF50475">
    <property type="entry name" value="FMN-binding split barrel"/>
    <property type="match status" value="1"/>
</dbReference>
<dbReference type="Gene3D" id="2.30.110.10">
    <property type="entry name" value="Electron Transport, Fmn-binding Protein, Chain A"/>
    <property type="match status" value="1"/>
</dbReference>
<reference evidence="3" key="1">
    <citation type="submission" date="2024-02" db="EMBL/GenBank/DDBJ databases">
        <authorList>
            <consortium name="ELIXIR-Norway"/>
            <consortium name="Elixir Norway"/>
        </authorList>
    </citation>
    <scope>NUCLEOTIDE SEQUENCE</scope>
</reference>
<dbReference type="Pfam" id="PF10615">
    <property type="entry name" value="DUF2470"/>
    <property type="match status" value="1"/>
</dbReference>
<dbReference type="Pfam" id="PF13883">
    <property type="entry name" value="CREG_beta-barrel"/>
    <property type="match status" value="1"/>
</dbReference>
<feature type="domain" description="DUF2470" evidence="1">
    <location>
        <begin position="177"/>
        <end position="253"/>
    </location>
</feature>
<dbReference type="InterPro" id="IPR055343">
    <property type="entry name" value="CREG_beta-barrel"/>
</dbReference>
<dbReference type="InterPro" id="IPR037119">
    <property type="entry name" value="Haem_oxidase_HugZ-like_sf"/>
</dbReference>
<evidence type="ECO:0000259" key="1">
    <source>
        <dbReference type="Pfam" id="PF10615"/>
    </source>
</evidence>
<evidence type="ECO:0000259" key="2">
    <source>
        <dbReference type="Pfam" id="PF13883"/>
    </source>
</evidence>
<gene>
    <name evidence="3" type="ORF">CSSPTR1EN2_LOCUS14153</name>
</gene>
<evidence type="ECO:0008006" key="5">
    <source>
        <dbReference type="Google" id="ProtNLM"/>
    </source>
</evidence>
<accession>A0ABP0UCF4</accession>
<evidence type="ECO:0000313" key="3">
    <source>
        <dbReference type="EMBL" id="CAK9218775.1"/>
    </source>
</evidence>
<dbReference type="EMBL" id="OZ019895">
    <property type="protein sequence ID" value="CAK9218775.1"/>
    <property type="molecule type" value="Genomic_DNA"/>
</dbReference>